<accession>A0ABX0XUW1</accession>
<sequence length="112" mass="12359">MATADHDLSERIRGHRCYPSLVRGERLSLAGFAVGLLAVAIGGVRMMTTNQNPTFLNHASLVPAWILMFAGWKIGRSAVKSLKVDIPDATTAILTRLARHDSIRRLRQLDPK</sequence>
<keyword evidence="1" id="KW-1133">Transmembrane helix</keyword>
<dbReference type="EMBL" id="JAATVY010000004">
    <property type="protein sequence ID" value="NJC69596.1"/>
    <property type="molecule type" value="Genomic_DNA"/>
</dbReference>
<feature type="transmembrane region" description="Helical" evidence="1">
    <location>
        <begin position="29"/>
        <end position="48"/>
    </location>
</feature>
<protein>
    <submittedName>
        <fullName evidence="2">Uncharacterized protein</fullName>
    </submittedName>
</protein>
<evidence type="ECO:0000313" key="2">
    <source>
        <dbReference type="EMBL" id="NJC69596.1"/>
    </source>
</evidence>
<keyword evidence="3" id="KW-1185">Reference proteome</keyword>
<dbReference type="Proteomes" id="UP000722989">
    <property type="component" value="Unassembled WGS sequence"/>
</dbReference>
<keyword evidence="1" id="KW-0812">Transmembrane</keyword>
<comment type="caution">
    <text evidence="2">The sequence shown here is derived from an EMBL/GenBank/DDBJ whole genome shotgun (WGS) entry which is preliminary data.</text>
</comment>
<keyword evidence="1" id="KW-0472">Membrane</keyword>
<name>A0ABX0XUW1_9ACTN</name>
<reference evidence="2 3" key="1">
    <citation type="submission" date="2020-03" db="EMBL/GenBank/DDBJ databases">
        <title>WGS of the type strain of Planosporangium spp.</title>
        <authorList>
            <person name="Thawai C."/>
        </authorList>
    </citation>
    <scope>NUCLEOTIDE SEQUENCE [LARGE SCALE GENOMIC DNA]</scope>
    <source>
        <strain evidence="2 3">TBRC 5610</strain>
    </source>
</reference>
<evidence type="ECO:0000313" key="3">
    <source>
        <dbReference type="Proteomes" id="UP000722989"/>
    </source>
</evidence>
<dbReference type="RefSeq" id="WP_167924519.1">
    <property type="nucleotide sequence ID" value="NZ_JAATVY010000004.1"/>
</dbReference>
<organism evidence="2 3">
    <name type="scientific">Planosporangium thailandense</name>
    <dbReference type="NCBI Taxonomy" id="765197"/>
    <lineage>
        <taxon>Bacteria</taxon>
        <taxon>Bacillati</taxon>
        <taxon>Actinomycetota</taxon>
        <taxon>Actinomycetes</taxon>
        <taxon>Micromonosporales</taxon>
        <taxon>Micromonosporaceae</taxon>
        <taxon>Planosporangium</taxon>
    </lineage>
</organism>
<proteinExistence type="predicted"/>
<evidence type="ECO:0000256" key="1">
    <source>
        <dbReference type="SAM" id="Phobius"/>
    </source>
</evidence>
<gene>
    <name evidence="2" type="ORF">HC031_07655</name>
</gene>